<accession>A0A0E9WCM0</accession>
<dbReference type="AlphaFoldDB" id="A0A0E9WCM0"/>
<protein>
    <submittedName>
        <fullName evidence="1">Uncharacterized protein</fullName>
    </submittedName>
</protein>
<name>A0A0E9WCM0_ANGAN</name>
<reference evidence="1" key="1">
    <citation type="submission" date="2014-11" db="EMBL/GenBank/DDBJ databases">
        <authorList>
            <person name="Amaro Gonzalez C."/>
        </authorList>
    </citation>
    <scope>NUCLEOTIDE SEQUENCE</scope>
</reference>
<dbReference type="EMBL" id="GBXM01020423">
    <property type="protein sequence ID" value="JAH88154.1"/>
    <property type="molecule type" value="Transcribed_RNA"/>
</dbReference>
<organism evidence="1">
    <name type="scientific">Anguilla anguilla</name>
    <name type="common">European freshwater eel</name>
    <name type="synonym">Muraena anguilla</name>
    <dbReference type="NCBI Taxonomy" id="7936"/>
    <lineage>
        <taxon>Eukaryota</taxon>
        <taxon>Metazoa</taxon>
        <taxon>Chordata</taxon>
        <taxon>Craniata</taxon>
        <taxon>Vertebrata</taxon>
        <taxon>Euteleostomi</taxon>
        <taxon>Actinopterygii</taxon>
        <taxon>Neopterygii</taxon>
        <taxon>Teleostei</taxon>
        <taxon>Anguilliformes</taxon>
        <taxon>Anguillidae</taxon>
        <taxon>Anguilla</taxon>
    </lineage>
</organism>
<sequence length="43" mass="5156">MTPVITYYNPFFVFYKNTFIDQLQYRQSSSTESFVQFDCGKTI</sequence>
<proteinExistence type="predicted"/>
<evidence type="ECO:0000313" key="1">
    <source>
        <dbReference type="EMBL" id="JAH88154.1"/>
    </source>
</evidence>
<reference evidence="1" key="2">
    <citation type="journal article" date="2015" name="Fish Shellfish Immunol.">
        <title>Early steps in the European eel (Anguilla anguilla)-Vibrio vulnificus interaction in the gills: Role of the RtxA13 toxin.</title>
        <authorList>
            <person name="Callol A."/>
            <person name="Pajuelo D."/>
            <person name="Ebbesson L."/>
            <person name="Teles M."/>
            <person name="MacKenzie S."/>
            <person name="Amaro C."/>
        </authorList>
    </citation>
    <scope>NUCLEOTIDE SEQUENCE</scope>
</reference>